<evidence type="ECO:0000256" key="8">
    <source>
        <dbReference type="ARBA" id="ARBA00022741"/>
    </source>
</evidence>
<keyword evidence="5" id="KW-0808">Transferase</keyword>
<evidence type="ECO:0000256" key="11">
    <source>
        <dbReference type="ARBA" id="ARBA00048366"/>
    </source>
</evidence>
<keyword evidence="6" id="KW-0819">tRNA processing</keyword>
<evidence type="ECO:0000256" key="3">
    <source>
        <dbReference type="ARBA" id="ARBA00012584"/>
    </source>
</evidence>
<dbReference type="GO" id="GO:0003725">
    <property type="term" value="F:double-stranded RNA binding"/>
    <property type="evidence" value="ECO:0007669"/>
    <property type="project" value="InterPro"/>
</dbReference>
<dbReference type="InterPro" id="IPR050156">
    <property type="entry name" value="TC-AMP_synthase_SUA5"/>
</dbReference>
<accession>A0A2W5Z434</accession>
<keyword evidence="4" id="KW-0963">Cytoplasm</keyword>
<dbReference type="PANTHER" id="PTHR17490">
    <property type="entry name" value="SUA5"/>
    <property type="match status" value="1"/>
</dbReference>
<comment type="caution">
    <text evidence="13">The sequence shown here is derived from an EMBL/GenBank/DDBJ whole genome shotgun (WGS) entry which is preliminary data.</text>
</comment>
<name>A0A2W5Z434_9BACT</name>
<comment type="similarity">
    <text evidence="2">Belongs to the SUA5 family.</text>
</comment>
<dbReference type="Proteomes" id="UP000248724">
    <property type="component" value="Unassembled WGS sequence"/>
</dbReference>
<dbReference type="EC" id="2.7.7.87" evidence="3"/>
<protein>
    <recommendedName>
        <fullName evidence="10">L-threonylcarbamoyladenylate synthase</fullName>
        <ecNumber evidence="3">2.7.7.87</ecNumber>
    </recommendedName>
    <alternativeName>
        <fullName evidence="10">L-threonylcarbamoyladenylate synthase</fullName>
    </alternativeName>
</protein>
<dbReference type="NCBIfam" id="TIGR00057">
    <property type="entry name" value="L-threonylcarbamoyladenylate synthase"/>
    <property type="match status" value="1"/>
</dbReference>
<evidence type="ECO:0000256" key="2">
    <source>
        <dbReference type="ARBA" id="ARBA00007663"/>
    </source>
</evidence>
<evidence type="ECO:0000256" key="5">
    <source>
        <dbReference type="ARBA" id="ARBA00022679"/>
    </source>
</evidence>
<dbReference type="PANTHER" id="PTHR17490:SF16">
    <property type="entry name" value="THREONYLCARBAMOYL-AMP SYNTHASE"/>
    <property type="match status" value="1"/>
</dbReference>
<dbReference type="Gene3D" id="3.90.870.10">
    <property type="entry name" value="DHBP synthase"/>
    <property type="match status" value="1"/>
</dbReference>
<dbReference type="SUPFAM" id="SSF55821">
    <property type="entry name" value="YrdC/RibB"/>
    <property type="match status" value="1"/>
</dbReference>
<organism evidence="13 14">
    <name type="scientific">Candidatus Aeolococcus gillhamiae</name>
    <dbReference type="NCBI Taxonomy" id="3127015"/>
    <lineage>
        <taxon>Bacteria</taxon>
        <taxon>Bacillati</taxon>
        <taxon>Candidatus Dormiibacterota</taxon>
        <taxon>Candidatus Dormibacteria</taxon>
        <taxon>Candidatus Aeolococcales</taxon>
        <taxon>Candidatus Aeolococcaceae</taxon>
        <taxon>Candidatus Aeolococcus</taxon>
    </lineage>
</organism>
<comment type="catalytic activity">
    <reaction evidence="11">
        <text>L-threonine + hydrogencarbonate + ATP = L-threonylcarbamoyladenylate + diphosphate + H2O</text>
        <dbReference type="Rhea" id="RHEA:36407"/>
        <dbReference type="ChEBI" id="CHEBI:15377"/>
        <dbReference type="ChEBI" id="CHEBI:17544"/>
        <dbReference type="ChEBI" id="CHEBI:30616"/>
        <dbReference type="ChEBI" id="CHEBI:33019"/>
        <dbReference type="ChEBI" id="CHEBI:57926"/>
        <dbReference type="ChEBI" id="CHEBI:73682"/>
        <dbReference type="EC" id="2.7.7.87"/>
    </reaction>
</comment>
<dbReference type="GO" id="GO:0005524">
    <property type="term" value="F:ATP binding"/>
    <property type="evidence" value="ECO:0007669"/>
    <property type="project" value="UniProtKB-KW"/>
</dbReference>
<dbReference type="GO" id="GO:0061710">
    <property type="term" value="F:L-threonylcarbamoyladenylate synthase"/>
    <property type="evidence" value="ECO:0007669"/>
    <property type="project" value="UniProtKB-EC"/>
</dbReference>
<evidence type="ECO:0000256" key="4">
    <source>
        <dbReference type="ARBA" id="ARBA00022490"/>
    </source>
</evidence>
<keyword evidence="9" id="KW-0067">ATP-binding</keyword>
<dbReference type="GO" id="GO:0006450">
    <property type="term" value="P:regulation of translational fidelity"/>
    <property type="evidence" value="ECO:0007669"/>
    <property type="project" value="TreeGrafter"/>
</dbReference>
<feature type="domain" description="YrdC-like" evidence="12">
    <location>
        <begin position="11"/>
        <end position="193"/>
    </location>
</feature>
<evidence type="ECO:0000256" key="1">
    <source>
        <dbReference type="ARBA" id="ARBA00004496"/>
    </source>
</evidence>
<evidence type="ECO:0000256" key="6">
    <source>
        <dbReference type="ARBA" id="ARBA00022694"/>
    </source>
</evidence>
<dbReference type="InterPro" id="IPR017945">
    <property type="entry name" value="DHBP_synth_RibB-like_a/b_dom"/>
</dbReference>
<dbReference type="Pfam" id="PF01300">
    <property type="entry name" value="Sua5_yciO_yrdC"/>
    <property type="match status" value="1"/>
</dbReference>
<evidence type="ECO:0000256" key="7">
    <source>
        <dbReference type="ARBA" id="ARBA00022695"/>
    </source>
</evidence>
<keyword evidence="8" id="KW-0547">Nucleotide-binding</keyword>
<evidence type="ECO:0000259" key="12">
    <source>
        <dbReference type="PROSITE" id="PS51163"/>
    </source>
</evidence>
<sequence>MMTADRETGASNALHAALAAVRGGAVIAVATDTVYGLACDPANAAAVDRVYVIKGRPAGMELSLLAGDAADLDDLVRWTAIAEHLAEAFWPGPLSLVLPIGVRGLAVPRRGGTVSVRVPDHDRLRDLLRESGPLASTSANRHRAPPLTQAAAVRREFGAEIGAVLAGGRPRGSASTIIDCSVTPPRVLRDGPIDSHRLREFVQG</sequence>
<evidence type="ECO:0000313" key="13">
    <source>
        <dbReference type="EMBL" id="PZR79980.1"/>
    </source>
</evidence>
<dbReference type="GO" id="GO:0005737">
    <property type="term" value="C:cytoplasm"/>
    <property type="evidence" value="ECO:0007669"/>
    <property type="project" value="UniProtKB-SubCell"/>
</dbReference>
<evidence type="ECO:0000256" key="9">
    <source>
        <dbReference type="ARBA" id="ARBA00022840"/>
    </source>
</evidence>
<dbReference type="AlphaFoldDB" id="A0A2W5Z434"/>
<comment type="subcellular location">
    <subcellularLocation>
        <location evidence="1">Cytoplasm</location>
    </subcellularLocation>
</comment>
<dbReference type="GO" id="GO:0000049">
    <property type="term" value="F:tRNA binding"/>
    <property type="evidence" value="ECO:0007669"/>
    <property type="project" value="TreeGrafter"/>
</dbReference>
<proteinExistence type="inferred from homology"/>
<reference evidence="13 14" key="1">
    <citation type="journal article" date="2017" name="Nature">
        <title>Atmospheric trace gases support primary production in Antarctic desert surface soil.</title>
        <authorList>
            <person name="Ji M."/>
            <person name="Greening C."/>
            <person name="Vanwonterghem I."/>
            <person name="Carere C.R."/>
            <person name="Bay S.K."/>
            <person name="Steen J.A."/>
            <person name="Montgomery K."/>
            <person name="Lines T."/>
            <person name="Beardall J."/>
            <person name="van Dorst J."/>
            <person name="Snape I."/>
            <person name="Stott M.B."/>
            <person name="Hugenholtz P."/>
            <person name="Ferrari B.C."/>
        </authorList>
    </citation>
    <scope>NUCLEOTIDE SEQUENCE [LARGE SCALE GENOMIC DNA]</scope>
    <source>
        <strain evidence="13">RRmetagenome_bin12</strain>
    </source>
</reference>
<dbReference type="PROSITE" id="PS51163">
    <property type="entry name" value="YRDC"/>
    <property type="match status" value="1"/>
</dbReference>
<evidence type="ECO:0000313" key="14">
    <source>
        <dbReference type="Proteomes" id="UP000248724"/>
    </source>
</evidence>
<keyword evidence="7" id="KW-0548">Nucleotidyltransferase</keyword>
<gene>
    <name evidence="13" type="ORF">DLM65_09320</name>
</gene>
<dbReference type="EMBL" id="QHBU01000179">
    <property type="protein sequence ID" value="PZR79980.1"/>
    <property type="molecule type" value="Genomic_DNA"/>
</dbReference>
<evidence type="ECO:0000256" key="10">
    <source>
        <dbReference type="ARBA" id="ARBA00029774"/>
    </source>
</evidence>
<dbReference type="GO" id="GO:0008033">
    <property type="term" value="P:tRNA processing"/>
    <property type="evidence" value="ECO:0007669"/>
    <property type="project" value="UniProtKB-KW"/>
</dbReference>
<dbReference type="InterPro" id="IPR006070">
    <property type="entry name" value="Sua5-like_dom"/>
</dbReference>